<reference evidence="4 6" key="2">
    <citation type="submission" date="2019-03" db="EMBL/GenBank/DDBJ databases">
        <title>Genomics of glacier-inhabiting Cryobacterium strains.</title>
        <authorList>
            <person name="Liu Q."/>
            <person name="Xin Y.-H."/>
        </authorList>
    </citation>
    <scope>NUCLEOTIDE SEQUENCE [LARGE SCALE GENOMIC DNA]</scope>
    <source>
        <strain evidence="4 6">Hh8</strain>
    </source>
</reference>
<evidence type="ECO:0000313" key="6">
    <source>
        <dbReference type="Proteomes" id="UP000298252"/>
    </source>
</evidence>
<feature type="compositionally biased region" description="Low complexity" evidence="1">
    <location>
        <begin position="270"/>
        <end position="292"/>
    </location>
</feature>
<proteinExistence type="predicted"/>
<dbReference type="EMBL" id="FNIB01000001">
    <property type="protein sequence ID" value="SDM44770.1"/>
    <property type="molecule type" value="Genomic_DNA"/>
</dbReference>
<sequence length="292" mass="30728">MSLEKWLVAPGQTKIIDVELVRKLKVGLIAGTVDIIGHDEPGARIEVHGVTGKDLKISMDGDRLEIDHPQLRWDNFIEVFASFRGTARAEVSISVPRDVALRFGVVSADALVSGLRNDAKLSTVSGDLVIDDVLGDLELNAVNGEISVRNHVGALTVHTVSGDITASGSIRQFTLDGVSSNVFLDVTGTPDQIVTNSVSGNLTVRLEPGVAARYHLNTLSGTLQLDDHTVRTAFGKGYEGSTGALDGSWVDVRSNSVSGDISVVRSEITSPASTTQADAAAPAAVHSSQDPA</sequence>
<dbReference type="Pfam" id="PF13349">
    <property type="entry name" value="DUF4097"/>
    <property type="match status" value="1"/>
</dbReference>
<dbReference type="STRING" id="1424659.SAMN05216368_10121"/>
<evidence type="ECO:0000259" key="2">
    <source>
        <dbReference type="Pfam" id="PF13349"/>
    </source>
</evidence>
<reference evidence="3 5" key="1">
    <citation type="submission" date="2016-10" db="EMBL/GenBank/DDBJ databases">
        <authorList>
            <person name="Varghese N."/>
            <person name="Submissions S."/>
        </authorList>
    </citation>
    <scope>NUCLEOTIDE SEQUENCE [LARGE SCALE GENOMIC DNA]</scope>
    <source>
        <strain evidence="3 5">CGMCC 1.11215</strain>
    </source>
</reference>
<feature type="region of interest" description="Disordered" evidence="1">
    <location>
        <begin position="269"/>
        <end position="292"/>
    </location>
</feature>
<accession>A0A4R8V466</accession>
<protein>
    <submittedName>
        <fullName evidence="3">DUF4097 and DUF4098 domain-containing protein YvlB</fullName>
    </submittedName>
</protein>
<name>A0A4R8V466_9MICO</name>
<keyword evidence="6" id="KW-1185">Reference proteome</keyword>
<evidence type="ECO:0000313" key="4">
    <source>
        <dbReference type="EMBL" id="TFB77459.1"/>
    </source>
</evidence>
<evidence type="ECO:0000313" key="5">
    <source>
        <dbReference type="Proteomes" id="UP000199639"/>
    </source>
</evidence>
<dbReference type="AlphaFoldDB" id="A0A4R8V466"/>
<dbReference type="RefSeq" id="WP_092338045.1">
    <property type="nucleotide sequence ID" value="NZ_FNIB01000001.1"/>
</dbReference>
<evidence type="ECO:0000313" key="3">
    <source>
        <dbReference type="EMBL" id="SDM44770.1"/>
    </source>
</evidence>
<organism evidence="3 5">
    <name type="scientific">Cryobacterium flavum</name>
    <dbReference type="NCBI Taxonomy" id="1424659"/>
    <lineage>
        <taxon>Bacteria</taxon>
        <taxon>Bacillati</taxon>
        <taxon>Actinomycetota</taxon>
        <taxon>Actinomycetes</taxon>
        <taxon>Micrococcales</taxon>
        <taxon>Microbacteriaceae</taxon>
        <taxon>Cryobacterium</taxon>
    </lineage>
</organism>
<gene>
    <name evidence="4" type="ORF">E3O21_07145</name>
    <name evidence="3" type="ORF">SAMN05216368_10121</name>
</gene>
<feature type="domain" description="DUF4097" evidence="2">
    <location>
        <begin position="44"/>
        <end position="263"/>
    </location>
</feature>
<dbReference type="Proteomes" id="UP000298252">
    <property type="component" value="Unassembled WGS sequence"/>
</dbReference>
<evidence type="ECO:0000256" key="1">
    <source>
        <dbReference type="SAM" id="MobiDB-lite"/>
    </source>
</evidence>
<dbReference type="Proteomes" id="UP000199639">
    <property type="component" value="Unassembled WGS sequence"/>
</dbReference>
<dbReference type="InterPro" id="IPR025164">
    <property type="entry name" value="Toastrack_DUF4097"/>
</dbReference>
<dbReference type="EMBL" id="SOFD01000024">
    <property type="protein sequence ID" value="TFB77459.1"/>
    <property type="molecule type" value="Genomic_DNA"/>
</dbReference>